<accession>A0A3M8DTG3</accession>
<dbReference type="InterPro" id="IPR001460">
    <property type="entry name" value="PCN-bd_Tpept"/>
</dbReference>
<evidence type="ECO:0000256" key="1">
    <source>
        <dbReference type="ARBA" id="ARBA00004370"/>
    </source>
</evidence>
<dbReference type="GO" id="GO:0008658">
    <property type="term" value="F:penicillin binding"/>
    <property type="evidence" value="ECO:0007669"/>
    <property type="project" value="InterPro"/>
</dbReference>
<dbReference type="InterPro" id="IPR050515">
    <property type="entry name" value="Beta-lactam/transpept"/>
</dbReference>
<evidence type="ECO:0000256" key="2">
    <source>
        <dbReference type="ARBA" id="ARBA00007171"/>
    </source>
</evidence>
<feature type="domain" description="Penicillin-binding protein transpeptidase" evidence="4">
    <location>
        <begin position="276"/>
        <end position="589"/>
    </location>
</feature>
<dbReference type="SUPFAM" id="SSF56519">
    <property type="entry name" value="Penicillin binding protein dimerisation domain"/>
    <property type="match status" value="1"/>
</dbReference>
<dbReference type="InterPro" id="IPR036138">
    <property type="entry name" value="PBP_dimer_sf"/>
</dbReference>
<dbReference type="Pfam" id="PF03717">
    <property type="entry name" value="PBP_dimer"/>
    <property type="match status" value="1"/>
</dbReference>
<evidence type="ECO:0000313" key="7">
    <source>
        <dbReference type="Proteomes" id="UP000271031"/>
    </source>
</evidence>
<dbReference type="Pfam" id="PF00905">
    <property type="entry name" value="Transpeptidase"/>
    <property type="match status" value="1"/>
</dbReference>
<dbReference type="InterPro" id="IPR005311">
    <property type="entry name" value="PBP_dimer"/>
</dbReference>
<comment type="subcellular location">
    <subcellularLocation>
        <location evidence="1">Membrane</location>
    </subcellularLocation>
</comment>
<dbReference type="Gene3D" id="3.40.710.10">
    <property type="entry name" value="DD-peptidase/beta-lactamase superfamily"/>
    <property type="match status" value="1"/>
</dbReference>
<dbReference type="GO" id="GO:0071972">
    <property type="term" value="F:peptidoglycan L,D-transpeptidase activity"/>
    <property type="evidence" value="ECO:0007669"/>
    <property type="project" value="TreeGrafter"/>
</dbReference>
<feature type="domain" description="Penicillin-binding protein dimerisation" evidence="5">
    <location>
        <begin position="62"/>
        <end position="234"/>
    </location>
</feature>
<protein>
    <submittedName>
        <fullName evidence="6">Penicillin-binding protein 2</fullName>
    </submittedName>
</protein>
<dbReference type="InterPro" id="IPR012338">
    <property type="entry name" value="Beta-lactam/transpept-like"/>
</dbReference>
<dbReference type="Gene3D" id="3.90.1310.10">
    <property type="entry name" value="Penicillin-binding protein 2a (Domain 2)"/>
    <property type="match status" value="1"/>
</dbReference>
<evidence type="ECO:0000259" key="4">
    <source>
        <dbReference type="Pfam" id="PF00905"/>
    </source>
</evidence>
<sequence length="611" mass="67302">MNKTRQIKQRSTLALFLFTLLWVGLVTRLGWIQVVATHHFSDHDVDLVKSAVKQREQTIKLSSGRGEILDKDGMSLTGKEQRVLAVFPLARKNLLDEKAFTELARLIGQPEQGLRKQLQMAKQPEIVRDEKGESVRLTTGQMAQINQLELPGIVAITVAERYQENEIAKQVIGYIHQSPELVKERYLQEWKANQMTLATQVGASGLEKSFDRFLQGVEPDELSYYVDGQGHLLRGLDLRHHAGHNQFYPLSVKTTLDRAIQEQLEQVADESGLNEGAIVVLDVTNADIVAMVSRPQFDPTKLQASDASWQNHATKQLAPGSVFKTVVAAAALGEGIVSPTDRFLCEGEYGKFGFSCWNKAGHGSITLEEAFAESCNIAFAKIASQVGGDTIAAYAERFGLGAEVGHVTAALFKQEQFRQISGEEAGRVFSPTVSREDEGVLIQTAIGQRDVRMTPLQAANMMVTIANGGHVYQPRLVSHILYRNGGNFFTFESKPSQAKGIDLVTAYKLRRMMRQVVEKGTGKLLQEAKWSVAGKSGTAETEKNGEPRNHQWFVGYAPADEPRYAIAVVAENRQNGSSHLATKLFKSVVDHLAFHDHTVSLGGTAGASLPK</sequence>
<organism evidence="6 7">
    <name type="scientific">Brevibacillus fluminis</name>
    <dbReference type="NCBI Taxonomy" id="511487"/>
    <lineage>
        <taxon>Bacteria</taxon>
        <taxon>Bacillati</taxon>
        <taxon>Bacillota</taxon>
        <taxon>Bacilli</taxon>
        <taxon>Bacillales</taxon>
        <taxon>Paenibacillaceae</taxon>
        <taxon>Brevibacillus</taxon>
    </lineage>
</organism>
<comment type="similarity">
    <text evidence="2">Belongs to the transpeptidase family.</text>
</comment>
<gene>
    <name evidence="6" type="ORF">EDM56_09165</name>
</gene>
<dbReference type="PANTHER" id="PTHR30627">
    <property type="entry name" value="PEPTIDOGLYCAN D,D-TRANSPEPTIDASE"/>
    <property type="match status" value="1"/>
</dbReference>
<evidence type="ECO:0000259" key="5">
    <source>
        <dbReference type="Pfam" id="PF03717"/>
    </source>
</evidence>
<dbReference type="OrthoDB" id="2985542at2"/>
<dbReference type="EMBL" id="RHHQ01000007">
    <property type="protein sequence ID" value="RNB90651.1"/>
    <property type="molecule type" value="Genomic_DNA"/>
</dbReference>
<dbReference type="GO" id="GO:0005886">
    <property type="term" value="C:plasma membrane"/>
    <property type="evidence" value="ECO:0007669"/>
    <property type="project" value="TreeGrafter"/>
</dbReference>
<dbReference type="RefSeq" id="WP_122917578.1">
    <property type="nucleotide sequence ID" value="NZ_RHHQ01000007.1"/>
</dbReference>
<reference evidence="6 7" key="1">
    <citation type="submission" date="2018-10" db="EMBL/GenBank/DDBJ databases">
        <title>Phylogenomics of Brevibacillus.</title>
        <authorList>
            <person name="Dunlap C."/>
        </authorList>
    </citation>
    <scope>NUCLEOTIDE SEQUENCE [LARGE SCALE GENOMIC DNA]</scope>
    <source>
        <strain evidence="6 7">JCM 15716</strain>
    </source>
</reference>
<dbReference type="AlphaFoldDB" id="A0A3M8DTG3"/>
<keyword evidence="7" id="KW-1185">Reference proteome</keyword>
<dbReference type="PANTHER" id="PTHR30627:SF24">
    <property type="entry name" value="PENICILLIN-BINDING PROTEIN 4B"/>
    <property type="match status" value="1"/>
</dbReference>
<evidence type="ECO:0000256" key="3">
    <source>
        <dbReference type="ARBA" id="ARBA00023136"/>
    </source>
</evidence>
<name>A0A3M8DTG3_9BACL</name>
<keyword evidence="3" id="KW-0472">Membrane</keyword>
<dbReference type="Proteomes" id="UP000271031">
    <property type="component" value="Unassembled WGS sequence"/>
</dbReference>
<dbReference type="SUPFAM" id="SSF56601">
    <property type="entry name" value="beta-lactamase/transpeptidase-like"/>
    <property type="match status" value="1"/>
</dbReference>
<proteinExistence type="inferred from homology"/>
<comment type="caution">
    <text evidence="6">The sequence shown here is derived from an EMBL/GenBank/DDBJ whole genome shotgun (WGS) entry which is preliminary data.</text>
</comment>
<dbReference type="GO" id="GO:0071555">
    <property type="term" value="P:cell wall organization"/>
    <property type="evidence" value="ECO:0007669"/>
    <property type="project" value="TreeGrafter"/>
</dbReference>
<evidence type="ECO:0000313" key="6">
    <source>
        <dbReference type="EMBL" id="RNB90651.1"/>
    </source>
</evidence>